<dbReference type="KEGG" id="nst:Nstercoris_01466"/>
<name>A0A4Y1YMG0_9PROT</name>
<dbReference type="Proteomes" id="UP000316473">
    <property type="component" value="Chromosome"/>
</dbReference>
<gene>
    <name evidence="1" type="ORF">Nstercoris_01466</name>
</gene>
<dbReference type="EMBL" id="AP019755">
    <property type="protein sequence ID" value="BBL35204.1"/>
    <property type="molecule type" value="Genomic_DNA"/>
</dbReference>
<sequence length="69" mass="8194">MQYDSSILRIQNPEEIYKNLLYLFFETGRVKMKGTVNSCKKQLFRDIQLDMTIQNLVESVLYKQLIMGD</sequence>
<proteinExistence type="predicted"/>
<reference evidence="1 2" key="1">
    <citation type="submission" date="2019-06" db="EMBL/GenBank/DDBJ databases">
        <title>Nitrosomonas stercoris KYUHI-S whole genome shotgun sequence.</title>
        <authorList>
            <person name="Nakagawa T."/>
            <person name="Tsuchiya Y."/>
            <person name="Takahashi R."/>
        </authorList>
    </citation>
    <scope>NUCLEOTIDE SEQUENCE [LARGE SCALE GENOMIC DNA]</scope>
    <source>
        <strain evidence="1 2">KYUHI-S</strain>
    </source>
</reference>
<accession>A0A4Y1YMG0</accession>
<keyword evidence="2" id="KW-1185">Reference proteome</keyword>
<protein>
    <submittedName>
        <fullName evidence="1">Uncharacterized protein</fullName>
    </submittedName>
</protein>
<evidence type="ECO:0000313" key="1">
    <source>
        <dbReference type="EMBL" id="BBL35204.1"/>
    </source>
</evidence>
<dbReference type="AlphaFoldDB" id="A0A4Y1YMG0"/>
<organism evidence="1 2">
    <name type="scientific">Nitrosomonas stercoris</name>
    <dbReference type="NCBI Taxonomy" id="1444684"/>
    <lineage>
        <taxon>Bacteria</taxon>
        <taxon>Pseudomonadati</taxon>
        <taxon>Pseudomonadota</taxon>
        <taxon>Betaproteobacteria</taxon>
        <taxon>Nitrosomonadales</taxon>
        <taxon>Nitrosomonadaceae</taxon>
        <taxon>Nitrosomonas</taxon>
    </lineage>
</organism>
<evidence type="ECO:0000313" key="2">
    <source>
        <dbReference type="Proteomes" id="UP000316473"/>
    </source>
</evidence>